<dbReference type="Proteomes" id="UP000261948">
    <property type="component" value="Unassembled WGS sequence"/>
</dbReference>
<proteinExistence type="predicted"/>
<accession>A0A373FRC5</accession>
<dbReference type="AlphaFoldDB" id="A0A373FRC5"/>
<gene>
    <name evidence="1" type="ORF">DZC30_02835</name>
</gene>
<evidence type="ECO:0000313" key="2">
    <source>
        <dbReference type="Proteomes" id="UP000261948"/>
    </source>
</evidence>
<comment type="caution">
    <text evidence="1">The sequence shown here is derived from an EMBL/GenBank/DDBJ whole genome shotgun (WGS) entry which is preliminary data.</text>
</comment>
<name>A0A373FRC5_COMTE</name>
<dbReference type="EMBL" id="QURR01000002">
    <property type="protein sequence ID" value="RGE46721.1"/>
    <property type="molecule type" value="Genomic_DNA"/>
</dbReference>
<sequence>MHTESASSIQHALPPGHMLTLALAEGSTLLCLGAPIQLSTTPLSTLDACTGYSMQLHTGQSWRAPARLWVQVFCIAERSRILVLQQETAGKENRLGSWSLRRWISSLWTGKPALSGSIKRERRAI</sequence>
<keyword evidence="2" id="KW-1185">Reference proteome</keyword>
<reference evidence="1 2" key="1">
    <citation type="submission" date="2018-08" db="EMBL/GenBank/DDBJ databases">
        <title>Comamonas testosteroni strain SWCO2.</title>
        <authorList>
            <person name="Jiang N."/>
            <person name="Zhang X.Z."/>
        </authorList>
    </citation>
    <scope>NUCLEOTIDE SEQUENCE [LARGE SCALE GENOMIC DNA]</scope>
    <source>
        <strain evidence="1 2">SWCO2</strain>
    </source>
</reference>
<protein>
    <submittedName>
        <fullName evidence="1">Uncharacterized protein</fullName>
    </submittedName>
</protein>
<evidence type="ECO:0000313" key="1">
    <source>
        <dbReference type="EMBL" id="RGE46721.1"/>
    </source>
</evidence>
<organism evidence="1 2">
    <name type="scientific">Comamonas testosteroni</name>
    <name type="common">Pseudomonas testosteroni</name>
    <dbReference type="NCBI Taxonomy" id="285"/>
    <lineage>
        <taxon>Bacteria</taxon>
        <taxon>Pseudomonadati</taxon>
        <taxon>Pseudomonadota</taxon>
        <taxon>Betaproteobacteria</taxon>
        <taxon>Burkholderiales</taxon>
        <taxon>Comamonadaceae</taxon>
        <taxon>Comamonas</taxon>
    </lineage>
</organism>